<evidence type="ECO:0000256" key="7">
    <source>
        <dbReference type="SAM" id="Phobius"/>
    </source>
</evidence>
<dbReference type="SUPFAM" id="SSF103473">
    <property type="entry name" value="MFS general substrate transporter"/>
    <property type="match status" value="1"/>
</dbReference>
<feature type="transmembrane region" description="Helical" evidence="7">
    <location>
        <begin position="82"/>
        <end position="107"/>
    </location>
</feature>
<reference evidence="8 9" key="1">
    <citation type="submission" date="2019-07" db="EMBL/GenBank/DDBJ databases">
        <authorList>
            <person name="Kim J."/>
        </authorList>
    </citation>
    <scope>NUCLEOTIDE SEQUENCE [LARGE SCALE GENOMIC DNA]</scope>
    <source>
        <strain evidence="8 9">N4</strain>
    </source>
</reference>
<proteinExistence type="predicted"/>
<feature type="transmembrane region" description="Helical" evidence="7">
    <location>
        <begin position="230"/>
        <end position="252"/>
    </location>
</feature>
<evidence type="ECO:0000256" key="2">
    <source>
        <dbReference type="ARBA" id="ARBA00022448"/>
    </source>
</evidence>
<evidence type="ECO:0000256" key="6">
    <source>
        <dbReference type="ARBA" id="ARBA00023136"/>
    </source>
</evidence>
<feature type="transmembrane region" description="Helical" evidence="7">
    <location>
        <begin position="48"/>
        <end position="70"/>
    </location>
</feature>
<organism evidence="8 9">
    <name type="scientific">Paenibacillus agilis</name>
    <dbReference type="NCBI Taxonomy" id="3020863"/>
    <lineage>
        <taxon>Bacteria</taxon>
        <taxon>Bacillati</taxon>
        <taxon>Bacillota</taxon>
        <taxon>Bacilli</taxon>
        <taxon>Bacillales</taxon>
        <taxon>Paenibacillaceae</taxon>
        <taxon>Paenibacillus</taxon>
    </lineage>
</organism>
<sequence length="423" mass="46434">MKNFLRRNPMFLRFWLAAWSSEFGDNIRNTALLFVILEQFADKAASAISINLILEYAPIFLLGPIIGVFADRFDRKKSLSGALLFRAVVMLLFIGAIAVNSVILIYIGSFLSAISTLVFRASQPAFTMTLVQSEDRLSAASYRQMSVSFTNIIGPAVAIMLYGAIGSSFMIVISTCLFIIAAIAITRIPTQQQPSELTTSTNKDTLTFHSVWNDLKLGFRFAMNHNIVKIVTLSNVAFGLVAGVYNVMQMFLITEYLGLPKESLSWFTPIIGVTMLVGSLVVPKTNIQSERLLTISVFLLAIGLAGMTIIPNIIIAVAATVIFFTGIVSYNITTSSLIQTHVEIEYQGRVSTFIQLAWMGPMLLMSLIIGQLYPAVSISYLFIGTGCLVFLLAIAVAYRIAKLQANPRPLSIAMEQNKLSQSS</sequence>
<dbReference type="Proteomes" id="UP000318102">
    <property type="component" value="Unassembled WGS sequence"/>
</dbReference>
<dbReference type="PANTHER" id="PTHR43266">
    <property type="entry name" value="MACROLIDE-EFFLUX PROTEIN"/>
    <property type="match status" value="1"/>
</dbReference>
<accession>A0A559IZ22</accession>
<evidence type="ECO:0000256" key="5">
    <source>
        <dbReference type="ARBA" id="ARBA00022989"/>
    </source>
</evidence>
<evidence type="ECO:0000313" key="9">
    <source>
        <dbReference type="Proteomes" id="UP000318102"/>
    </source>
</evidence>
<keyword evidence="6 7" id="KW-0472">Membrane</keyword>
<gene>
    <name evidence="8" type="ORF">FPZ44_07310</name>
</gene>
<evidence type="ECO:0000256" key="4">
    <source>
        <dbReference type="ARBA" id="ARBA00022692"/>
    </source>
</evidence>
<keyword evidence="9" id="KW-1185">Reference proteome</keyword>
<feature type="transmembrane region" description="Helical" evidence="7">
    <location>
        <begin position="152"/>
        <end position="185"/>
    </location>
</feature>
<dbReference type="Pfam" id="PF07690">
    <property type="entry name" value="MFS_1"/>
    <property type="match status" value="1"/>
</dbReference>
<dbReference type="Gene3D" id="1.20.1250.20">
    <property type="entry name" value="MFS general substrate transporter like domains"/>
    <property type="match status" value="1"/>
</dbReference>
<feature type="transmembrane region" description="Helical" evidence="7">
    <location>
        <begin position="379"/>
        <end position="401"/>
    </location>
</feature>
<comment type="caution">
    <text evidence="8">The sequence shown here is derived from an EMBL/GenBank/DDBJ whole genome shotgun (WGS) entry which is preliminary data.</text>
</comment>
<dbReference type="InterPro" id="IPR011701">
    <property type="entry name" value="MFS"/>
</dbReference>
<evidence type="ECO:0000256" key="1">
    <source>
        <dbReference type="ARBA" id="ARBA00004651"/>
    </source>
</evidence>
<keyword evidence="5 7" id="KW-1133">Transmembrane helix</keyword>
<keyword evidence="3" id="KW-1003">Cell membrane</keyword>
<comment type="subcellular location">
    <subcellularLocation>
        <location evidence="1">Cell membrane</location>
        <topology evidence="1">Multi-pass membrane protein</topology>
    </subcellularLocation>
</comment>
<name>A0A559IZ22_9BACL</name>
<keyword evidence="2" id="KW-0813">Transport</keyword>
<dbReference type="RefSeq" id="WP_144988763.1">
    <property type="nucleotide sequence ID" value="NZ_VNJK01000001.1"/>
</dbReference>
<dbReference type="PANTHER" id="PTHR43266:SF8">
    <property type="entry name" value="MACROLIDE-EFFLUX PROTEIN"/>
    <property type="match status" value="1"/>
</dbReference>
<dbReference type="GO" id="GO:0022857">
    <property type="term" value="F:transmembrane transporter activity"/>
    <property type="evidence" value="ECO:0007669"/>
    <property type="project" value="InterPro"/>
</dbReference>
<dbReference type="InterPro" id="IPR036259">
    <property type="entry name" value="MFS_trans_sf"/>
</dbReference>
<evidence type="ECO:0000313" key="8">
    <source>
        <dbReference type="EMBL" id="TVX92878.1"/>
    </source>
</evidence>
<dbReference type="EMBL" id="VNJK01000001">
    <property type="protein sequence ID" value="TVX92878.1"/>
    <property type="molecule type" value="Genomic_DNA"/>
</dbReference>
<keyword evidence="4 7" id="KW-0812">Transmembrane</keyword>
<feature type="transmembrane region" description="Helical" evidence="7">
    <location>
        <begin position="313"/>
        <end position="332"/>
    </location>
</feature>
<dbReference type="OrthoDB" id="9775268at2"/>
<feature type="transmembrane region" description="Helical" evidence="7">
    <location>
        <begin position="264"/>
        <end position="282"/>
    </location>
</feature>
<dbReference type="AlphaFoldDB" id="A0A559IZ22"/>
<protein>
    <submittedName>
        <fullName evidence="8">MFS transporter</fullName>
    </submittedName>
</protein>
<evidence type="ECO:0000256" key="3">
    <source>
        <dbReference type="ARBA" id="ARBA00022475"/>
    </source>
</evidence>
<dbReference type="GO" id="GO:0005886">
    <property type="term" value="C:plasma membrane"/>
    <property type="evidence" value="ECO:0007669"/>
    <property type="project" value="UniProtKB-SubCell"/>
</dbReference>
<feature type="transmembrane region" description="Helical" evidence="7">
    <location>
        <begin position="353"/>
        <end position="373"/>
    </location>
</feature>
<feature type="transmembrane region" description="Helical" evidence="7">
    <location>
        <begin position="289"/>
        <end position="307"/>
    </location>
</feature>
<dbReference type="CDD" id="cd06173">
    <property type="entry name" value="MFS_MefA_like"/>
    <property type="match status" value="1"/>
</dbReference>